<reference evidence="2" key="1">
    <citation type="submission" date="2025-08" db="UniProtKB">
        <authorList>
            <consortium name="RefSeq"/>
        </authorList>
    </citation>
    <scope>IDENTIFICATION</scope>
</reference>
<accession>A0ABM4D8F2</accession>
<dbReference type="InterPro" id="IPR041404">
    <property type="entry name" value="DUF5588"/>
</dbReference>
<dbReference type="PANTHER" id="PTHR31919:SF1">
    <property type="entry name" value="ZINC FINGERS AND HOMEOBOXES PROTEIN 1, ISOFORM 2"/>
    <property type="match status" value="1"/>
</dbReference>
<keyword evidence="1" id="KW-1185">Reference proteome</keyword>
<evidence type="ECO:0000313" key="2">
    <source>
        <dbReference type="RefSeq" id="XP_065670608.1"/>
    </source>
</evidence>
<evidence type="ECO:0000313" key="1">
    <source>
        <dbReference type="Proteomes" id="UP001652625"/>
    </source>
</evidence>
<dbReference type="PANTHER" id="PTHR31919">
    <property type="entry name" value="ZINC FINGERS AND HOMEOBOXES PROTEIN 1, ISOFORM 2"/>
    <property type="match status" value="1"/>
</dbReference>
<gene>
    <name evidence="2" type="primary">LOC136089029</name>
</gene>
<name>A0ABM4D8F2_HYDVU</name>
<protein>
    <submittedName>
        <fullName evidence="2">Uncharacterized protein LOC136089029 isoform X1</fullName>
    </submittedName>
</protein>
<dbReference type="Gene3D" id="1.25.40.10">
    <property type="entry name" value="Tetratricopeptide repeat domain"/>
    <property type="match status" value="1"/>
</dbReference>
<sequence length="277" mass="33069">MEFDFDEDIFETNLKNSTIKEEQYFPKNCTPEWFVNSVFNEKSVDCYHQIMFEADLLYYKRDYNNALEKYFKRIKYLTVKNGALLCATLGSIIRCYLKLNQPDLAEHYIPKLLNGSFNPSDCSTYELAYNVYRKNGKYIESLSCIVQALDINPRNALYWIYLYELLECIKIHLNIERICVNSEEFIITDQLFQDVVQFAKFSLSDIYEKLEIPPHIQSILQKIKNYEKNEIREANHLKLKTEHNTLRFRYNKLIDQCCHGEQTRGEFFKKWFFGSLS</sequence>
<organism evidence="1 2">
    <name type="scientific">Hydra vulgaris</name>
    <name type="common">Hydra</name>
    <name type="synonym">Hydra attenuata</name>
    <dbReference type="NCBI Taxonomy" id="6087"/>
    <lineage>
        <taxon>Eukaryota</taxon>
        <taxon>Metazoa</taxon>
        <taxon>Cnidaria</taxon>
        <taxon>Hydrozoa</taxon>
        <taxon>Hydroidolina</taxon>
        <taxon>Anthoathecata</taxon>
        <taxon>Aplanulata</taxon>
        <taxon>Hydridae</taxon>
        <taxon>Hydra</taxon>
    </lineage>
</organism>
<dbReference type="GeneID" id="136089029"/>
<dbReference type="RefSeq" id="XP_065670608.1">
    <property type="nucleotide sequence ID" value="XM_065814536.1"/>
</dbReference>
<proteinExistence type="predicted"/>
<dbReference type="InterPro" id="IPR011990">
    <property type="entry name" value="TPR-like_helical_dom_sf"/>
</dbReference>
<dbReference type="Proteomes" id="UP001652625">
    <property type="component" value="Chromosome 12"/>
</dbReference>
<dbReference type="SUPFAM" id="SSF48452">
    <property type="entry name" value="TPR-like"/>
    <property type="match status" value="1"/>
</dbReference>